<dbReference type="Proteomes" id="UP000092932">
    <property type="component" value="Chromosome"/>
</dbReference>
<evidence type="ECO:0000313" key="2">
    <source>
        <dbReference type="EMBL" id="ANY21242.1"/>
    </source>
</evidence>
<evidence type="ECO:0008006" key="4">
    <source>
        <dbReference type="Google" id="ProtNLM"/>
    </source>
</evidence>
<feature type="chain" id="PRO_5008534242" description="DUF3828 domain-containing protein" evidence="1">
    <location>
        <begin position="34"/>
        <end position="194"/>
    </location>
</feature>
<dbReference type="PATRIC" id="fig|692370.5.peg.2761"/>
<feature type="signal peptide" evidence="1">
    <location>
        <begin position="1"/>
        <end position="33"/>
    </location>
</feature>
<organism evidence="2 3">
    <name type="scientific">Tsuneonella dongtanensis</name>
    <dbReference type="NCBI Taxonomy" id="692370"/>
    <lineage>
        <taxon>Bacteria</taxon>
        <taxon>Pseudomonadati</taxon>
        <taxon>Pseudomonadota</taxon>
        <taxon>Alphaproteobacteria</taxon>
        <taxon>Sphingomonadales</taxon>
        <taxon>Erythrobacteraceae</taxon>
        <taxon>Tsuneonella</taxon>
    </lineage>
</organism>
<sequence>MTLNSCSFGMPGRFAPAFLFALAAFVVPSAAQAQQQQRQGTIVAPPAARPVPDQLELTKMIWSTLLAVDHANKSGNYSVLRDMSAQGFQINNDPARLAQVFAGLRTSGIDLSNSLVLAPTFFEAPRQIQADVFEVKGVFQLRPSAIQFDIFYQWEQGRWKLFGIDIQPISMAQALPGSNIQPVPQQPAPAPRRR</sequence>
<reference evidence="2 3" key="1">
    <citation type="submission" date="2016-07" db="EMBL/GenBank/DDBJ databases">
        <title>Complete genome sequence of Altererythrobacter dongtanensis KCTC 22672, a type strain with esterase isolated from tidal flat.</title>
        <authorList>
            <person name="Cheng H."/>
            <person name="Wu Y.-H."/>
            <person name="Zhou P."/>
            <person name="Huo Y.-Y."/>
            <person name="Wang C.-S."/>
            <person name="Xu X.-W."/>
        </authorList>
    </citation>
    <scope>NUCLEOTIDE SEQUENCE [LARGE SCALE GENOMIC DNA]</scope>
    <source>
        <strain evidence="2 3">KCTC 22672</strain>
    </source>
</reference>
<keyword evidence="1" id="KW-0732">Signal</keyword>
<name>A0A1B2AGG7_9SPHN</name>
<dbReference type="RefSeq" id="WP_067681239.1">
    <property type="nucleotide sequence ID" value="NZ_CP016591.1"/>
</dbReference>
<dbReference type="EMBL" id="CP016591">
    <property type="protein sequence ID" value="ANY21242.1"/>
    <property type="molecule type" value="Genomic_DNA"/>
</dbReference>
<gene>
    <name evidence="2" type="ORF">A6F68_02752</name>
</gene>
<dbReference type="AlphaFoldDB" id="A0A1B2AGG7"/>
<evidence type="ECO:0000313" key="3">
    <source>
        <dbReference type="Proteomes" id="UP000092932"/>
    </source>
</evidence>
<keyword evidence="3" id="KW-1185">Reference proteome</keyword>
<accession>A0A1B2AGG7</accession>
<dbReference type="KEGG" id="ado:A6F68_02752"/>
<evidence type="ECO:0000256" key="1">
    <source>
        <dbReference type="SAM" id="SignalP"/>
    </source>
</evidence>
<proteinExistence type="predicted"/>
<protein>
    <recommendedName>
        <fullName evidence="4">DUF3828 domain-containing protein</fullName>
    </recommendedName>
</protein>